<dbReference type="PANTHER" id="PTHR33645">
    <property type="entry name" value="AMINOPEPTIDASE (DUF3754)"/>
    <property type="match status" value="1"/>
</dbReference>
<proteinExistence type="predicted"/>
<gene>
    <name evidence="1" type="ORF">FLSS-23_0034</name>
</gene>
<evidence type="ECO:0008006" key="2">
    <source>
        <dbReference type="Google" id="ProtNLM"/>
    </source>
</evidence>
<name>M1PW25_9ZZZZ</name>
<feature type="non-terminal residue" evidence="1">
    <location>
        <position position="1"/>
    </location>
</feature>
<evidence type="ECO:0000313" key="1">
    <source>
        <dbReference type="EMBL" id="AGF93369.1"/>
    </source>
</evidence>
<dbReference type="Pfam" id="PF12576">
    <property type="entry name" value="DUF3754"/>
    <property type="match status" value="1"/>
</dbReference>
<protein>
    <recommendedName>
        <fullName evidence="2">DUF3754 domain-containing protein</fullName>
    </recommendedName>
</protein>
<reference evidence="1" key="1">
    <citation type="journal article" date="2013" name="Syst. Appl. Microbiol.">
        <title>New insights into the archaeal diversity of a hypersaline microbial mat obtained by a metagenomic approach.</title>
        <authorList>
            <person name="Lopez-Lopez A."/>
            <person name="Richter M."/>
            <person name="Pena A."/>
            <person name="Tamames J."/>
            <person name="Rossello-Mora R."/>
        </authorList>
    </citation>
    <scope>NUCLEOTIDE SEQUENCE</scope>
</reference>
<organism evidence="1">
    <name type="scientific">uncultured organism</name>
    <dbReference type="NCBI Taxonomy" id="155900"/>
    <lineage>
        <taxon>unclassified sequences</taxon>
        <taxon>environmental samples</taxon>
    </lineage>
</organism>
<accession>M1PW25</accession>
<dbReference type="AlphaFoldDB" id="M1PW25"/>
<dbReference type="EMBL" id="JX684089">
    <property type="protein sequence ID" value="AGF93369.1"/>
    <property type="molecule type" value="Genomic_DNA"/>
</dbReference>
<dbReference type="InterPro" id="IPR022227">
    <property type="entry name" value="DUF3754"/>
</dbReference>
<sequence>GSTEYKDRERFIPLTTSDIVENLSGELKSKEKERFERFSLILENLIHHEFQEKIEELEELYFPFDPDTDKISLKDSPDLTENKDEFYEKITKLLEKSNFNKIDEEELEYALEEDSEIAVEVEINKDDFEDLLLFKRGETKRKDKIPKYFWIFRKFFKKDIELDIYERIVMIIKFDESYDPKKTSLKKDIQKDKIHLKIFKNVPKKDIEMILPNPKIKMSLIDKLKIGLPVLIGIGAGAAKFLRVIQGTSETIVTISVLIALAGYMIKSYVSYKNTILDYVTNLTSGLYFKNLGNNESVMHYLTNEAEEEEVKEMILAYHFIYQNQGISIKDLDDKVEKWFEDKGIYIDWEVKDAVNKLEKHELIKKYDGDGLKVIGLDKALVKLDNIWDEYFEYSA</sequence>
<dbReference type="PANTHER" id="PTHR33645:SF11">
    <property type="entry name" value="AMINOPEPTIDASE (DUF3754)"/>
    <property type="match status" value="1"/>
</dbReference>